<sequence length="293" mass="32836">MTLYILANPNAGSHTAEHIIFKIKESYPQLAVNIFMTVGPEDEKSQIEAILKEFVSSEDQLMILGGDGTLSKALRFWPANLPFAYYPTGSGNDFAKAMNITSLYRSVDAILEGKTSRIYVLNSSYGTVVNSMDFGFAAQVINDSTNSILKKILNKVKLGKLTYLFFGIKTLFSKQAINLELTLDEKSYQLDNLFFISVANSLYFGGGIMIWPTASAKKKEVDIVYFKNGNFYQRLQSLLALLTKRHESSHTIQHLTGVDVVLKSKEKLLLQIDGETCIANEVTLTYQERSMYL</sequence>
<keyword evidence="7" id="KW-0594">Phospholipid biosynthesis</keyword>
<keyword evidence="6" id="KW-0067">ATP-binding</keyword>
<organism evidence="10 11">
    <name type="scientific">Streptococcus suis 6407</name>
    <dbReference type="NCBI Taxonomy" id="1214179"/>
    <lineage>
        <taxon>Bacteria</taxon>
        <taxon>Bacillati</taxon>
        <taxon>Bacillota</taxon>
        <taxon>Bacilli</taxon>
        <taxon>Lactobacillales</taxon>
        <taxon>Streptococcaceae</taxon>
        <taxon>Streptococcus</taxon>
    </lineage>
</organism>
<evidence type="ECO:0000256" key="3">
    <source>
        <dbReference type="ARBA" id="ARBA00022679"/>
    </source>
</evidence>
<dbReference type="PATRIC" id="fig|1214179.4.peg.2299"/>
<dbReference type="Proteomes" id="UP000028185">
    <property type="component" value="Chromosome"/>
</dbReference>
<evidence type="ECO:0000256" key="2">
    <source>
        <dbReference type="ARBA" id="ARBA00005983"/>
    </source>
</evidence>
<evidence type="ECO:0000313" key="10">
    <source>
        <dbReference type="EMBL" id="AIG44611.1"/>
    </source>
</evidence>
<keyword evidence="8" id="KW-1208">Phospholipid metabolism</keyword>
<keyword evidence="7" id="KW-0443">Lipid metabolism</keyword>
<reference evidence="10 11" key="1">
    <citation type="journal article" date="2014" name="Genome Announc.">
        <title>Whole-Genome Sequence of Streptococcus suis Serotype 4 Reference Strain 6407.</title>
        <authorList>
            <person name="Wang K."/>
            <person name="Chen J."/>
            <person name="Yao H."/>
            <person name="Lu C."/>
        </authorList>
    </citation>
    <scope>NUCLEOTIDE SEQUENCE [LARGE SCALE GENOMIC DNA]</scope>
    <source>
        <strain evidence="10">6407</strain>
    </source>
</reference>
<evidence type="ECO:0000256" key="6">
    <source>
        <dbReference type="ARBA" id="ARBA00022840"/>
    </source>
</evidence>
<gene>
    <name evidence="10" type="ORF">ID09_11535</name>
</gene>
<evidence type="ECO:0000256" key="1">
    <source>
        <dbReference type="ARBA" id="ARBA00001946"/>
    </source>
</evidence>
<dbReference type="GO" id="GO:0016301">
    <property type="term" value="F:kinase activity"/>
    <property type="evidence" value="ECO:0007669"/>
    <property type="project" value="UniProtKB-KW"/>
</dbReference>
<keyword evidence="5" id="KW-0418">Kinase</keyword>
<feature type="domain" description="DAGKc" evidence="9">
    <location>
        <begin position="1"/>
        <end position="127"/>
    </location>
</feature>
<dbReference type="InterPro" id="IPR016064">
    <property type="entry name" value="NAD/diacylglycerol_kinase_sf"/>
</dbReference>
<dbReference type="Pfam" id="PF00781">
    <property type="entry name" value="DAGK_cat"/>
    <property type="match status" value="1"/>
</dbReference>
<accession>A0A075SME7</accession>
<name>A0A075SME7_STRSU</name>
<dbReference type="PANTHER" id="PTHR12358">
    <property type="entry name" value="SPHINGOSINE KINASE"/>
    <property type="match status" value="1"/>
</dbReference>
<dbReference type="Gene3D" id="3.40.50.10330">
    <property type="entry name" value="Probable inorganic polyphosphate/atp-NAD kinase, domain 1"/>
    <property type="match status" value="1"/>
</dbReference>
<keyword evidence="3" id="KW-0808">Transferase</keyword>
<evidence type="ECO:0000313" key="11">
    <source>
        <dbReference type="Proteomes" id="UP000028185"/>
    </source>
</evidence>
<comment type="similarity">
    <text evidence="2">Belongs to the diacylglycerol/lipid kinase family.</text>
</comment>
<dbReference type="Gene3D" id="2.60.200.40">
    <property type="match status" value="1"/>
</dbReference>
<dbReference type="PROSITE" id="PS50146">
    <property type="entry name" value="DAGK"/>
    <property type="match status" value="1"/>
</dbReference>
<dbReference type="InterPro" id="IPR001206">
    <property type="entry name" value="Diacylglycerol_kinase_cat_dom"/>
</dbReference>
<keyword evidence="7" id="KW-0444">Lipid biosynthesis</keyword>
<dbReference type="HOGENOM" id="CLU_045532_0_2_9"/>
<comment type="cofactor">
    <cofactor evidence="1">
        <name>Mg(2+)</name>
        <dbReference type="ChEBI" id="CHEBI:18420"/>
    </cofactor>
</comment>
<dbReference type="InterPro" id="IPR050187">
    <property type="entry name" value="Lipid_Phosphate_FormReg"/>
</dbReference>
<dbReference type="InterPro" id="IPR045540">
    <property type="entry name" value="YegS/DAGK_C"/>
</dbReference>
<evidence type="ECO:0000259" key="9">
    <source>
        <dbReference type="PROSITE" id="PS50146"/>
    </source>
</evidence>
<dbReference type="GO" id="GO:0005524">
    <property type="term" value="F:ATP binding"/>
    <property type="evidence" value="ECO:0007669"/>
    <property type="project" value="UniProtKB-KW"/>
</dbReference>
<dbReference type="Pfam" id="PF19279">
    <property type="entry name" value="YegS_C"/>
    <property type="match status" value="1"/>
</dbReference>
<dbReference type="SUPFAM" id="SSF111331">
    <property type="entry name" value="NAD kinase/diacylglycerol kinase-like"/>
    <property type="match status" value="1"/>
</dbReference>
<evidence type="ECO:0000256" key="5">
    <source>
        <dbReference type="ARBA" id="ARBA00022777"/>
    </source>
</evidence>
<proteinExistence type="inferred from homology"/>
<dbReference type="AlphaFoldDB" id="A0A075SME7"/>
<dbReference type="EMBL" id="CP008921">
    <property type="protein sequence ID" value="AIG44611.1"/>
    <property type="molecule type" value="Genomic_DNA"/>
</dbReference>
<dbReference type="RefSeq" id="WP_024381308.1">
    <property type="nucleotide sequence ID" value="NZ_ALLE01000029.1"/>
</dbReference>
<dbReference type="InterPro" id="IPR017438">
    <property type="entry name" value="ATP-NAD_kinase_N"/>
</dbReference>
<protein>
    <submittedName>
        <fullName evidence="10">DeoR faimly transcriptional regulator</fullName>
    </submittedName>
</protein>
<evidence type="ECO:0000256" key="8">
    <source>
        <dbReference type="ARBA" id="ARBA00023264"/>
    </source>
</evidence>
<evidence type="ECO:0000256" key="4">
    <source>
        <dbReference type="ARBA" id="ARBA00022741"/>
    </source>
</evidence>
<keyword evidence="4" id="KW-0547">Nucleotide-binding</keyword>
<evidence type="ECO:0000256" key="7">
    <source>
        <dbReference type="ARBA" id="ARBA00023209"/>
    </source>
</evidence>
<dbReference type="GO" id="GO:0008654">
    <property type="term" value="P:phospholipid biosynthetic process"/>
    <property type="evidence" value="ECO:0007669"/>
    <property type="project" value="UniProtKB-KW"/>
</dbReference>
<dbReference type="PANTHER" id="PTHR12358:SF54">
    <property type="entry name" value="SPHINGOSINE KINASE RELATED PROTEIN"/>
    <property type="match status" value="1"/>
</dbReference>